<protein>
    <submittedName>
        <fullName evidence="1">Uncharacterized protein</fullName>
    </submittedName>
</protein>
<sequence length="79" mass="8885">MKDKTPDSDELWKDFKDADSKKSALPEQCVYCTIAQTFLRGGVKTLIFFSGFNKVNVPLRHCPNCGRKLTEEGKAWSSA</sequence>
<accession>A0A6H1ZAX6</accession>
<dbReference type="EMBL" id="MT144837">
    <property type="protein sequence ID" value="QJI00219.1"/>
    <property type="molecule type" value="Genomic_DNA"/>
</dbReference>
<dbReference type="EMBL" id="MT143975">
    <property type="protein sequence ID" value="QJA44340.1"/>
    <property type="molecule type" value="Genomic_DNA"/>
</dbReference>
<evidence type="ECO:0000313" key="1">
    <source>
        <dbReference type="EMBL" id="QJA44340.1"/>
    </source>
</evidence>
<name>A0A6H1ZAX6_9ZZZZ</name>
<reference evidence="1" key="1">
    <citation type="submission" date="2020-03" db="EMBL/GenBank/DDBJ databases">
        <title>The deep terrestrial virosphere.</title>
        <authorList>
            <person name="Holmfeldt K."/>
            <person name="Nilsson E."/>
            <person name="Simone D."/>
            <person name="Lopez-Fernandez M."/>
            <person name="Wu X."/>
            <person name="de Brujin I."/>
            <person name="Lundin D."/>
            <person name="Andersson A."/>
            <person name="Bertilsson S."/>
            <person name="Dopson M."/>
        </authorList>
    </citation>
    <scope>NUCLEOTIDE SEQUENCE</scope>
    <source>
        <strain evidence="1">TM448A00093</strain>
        <strain evidence="2">TM448B01884</strain>
    </source>
</reference>
<dbReference type="AlphaFoldDB" id="A0A6H1ZAX6"/>
<organism evidence="1">
    <name type="scientific">viral metagenome</name>
    <dbReference type="NCBI Taxonomy" id="1070528"/>
    <lineage>
        <taxon>unclassified sequences</taxon>
        <taxon>metagenomes</taxon>
        <taxon>organismal metagenomes</taxon>
    </lineage>
</organism>
<gene>
    <name evidence="1" type="ORF">TM448A00093_0070</name>
    <name evidence="2" type="ORF">TM448B01884_0011</name>
</gene>
<evidence type="ECO:0000313" key="2">
    <source>
        <dbReference type="EMBL" id="QJI00219.1"/>
    </source>
</evidence>
<proteinExistence type="predicted"/>